<dbReference type="PANTHER" id="PTHR42791:SF1">
    <property type="entry name" value="N-ACETYLTRANSFERASE DOMAIN-CONTAINING PROTEIN"/>
    <property type="match status" value="1"/>
</dbReference>
<feature type="compositionally biased region" description="Pro residues" evidence="1">
    <location>
        <begin position="99"/>
        <end position="115"/>
    </location>
</feature>
<dbReference type="PROSITE" id="PS51186">
    <property type="entry name" value="GNAT"/>
    <property type="match status" value="1"/>
</dbReference>
<dbReference type="PANTHER" id="PTHR42791">
    <property type="entry name" value="GNAT FAMILY ACETYLTRANSFERASE"/>
    <property type="match status" value="1"/>
</dbReference>
<dbReference type="AlphaFoldDB" id="A0AAD3HSE3"/>
<feature type="domain" description="N-acetyltransferase" evidence="2">
    <location>
        <begin position="1"/>
        <end position="102"/>
    </location>
</feature>
<evidence type="ECO:0000313" key="3">
    <source>
        <dbReference type="EMBL" id="GFR51201.1"/>
    </source>
</evidence>
<dbReference type="Proteomes" id="UP001054857">
    <property type="component" value="Unassembled WGS sequence"/>
</dbReference>
<dbReference type="SUPFAM" id="SSF55729">
    <property type="entry name" value="Acyl-CoA N-acyltransferases (Nat)"/>
    <property type="match status" value="1"/>
</dbReference>
<evidence type="ECO:0000256" key="1">
    <source>
        <dbReference type="SAM" id="MobiDB-lite"/>
    </source>
</evidence>
<protein>
    <recommendedName>
        <fullName evidence="2">N-acetyltransferase domain-containing protein</fullName>
    </recommendedName>
</protein>
<comment type="caution">
    <text evidence="3">The sequence shown here is derived from an EMBL/GenBank/DDBJ whole genome shotgun (WGS) entry which is preliminary data.</text>
</comment>
<keyword evidence="4" id="KW-1185">Reference proteome</keyword>
<dbReference type="EMBL" id="BMAR01000047">
    <property type="protein sequence ID" value="GFR51201.1"/>
    <property type="molecule type" value="Genomic_DNA"/>
</dbReference>
<dbReference type="InterPro" id="IPR016181">
    <property type="entry name" value="Acyl_CoA_acyltransferase"/>
</dbReference>
<gene>
    <name evidence="3" type="ORF">Agub_g13548</name>
</gene>
<dbReference type="Pfam" id="PF13508">
    <property type="entry name" value="Acetyltransf_7"/>
    <property type="match status" value="1"/>
</dbReference>
<accession>A0AAD3HSE3</accession>
<evidence type="ECO:0000313" key="4">
    <source>
        <dbReference type="Proteomes" id="UP001054857"/>
    </source>
</evidence>
<reference evidence="3 4" key="1">
    <citation type="journal article" date="2021" name="Sci. Rep.">
        <title>Genome sequencing of the multicellular alga Astrephomene provides insights into convergent evolution of germ-soma differentiation.</title>
        <authorList>
            <person name="Yamashita S."/>
            <person name="Yamamoto K."/>
            <person name="Matsuzaki R."/>
            <person name="Suzuki S."/>
            <person name="Yamaguchi H."/>
            <person name="Hirooka S."/>
            <person name="Minakuchi Y."/>
            <person name="Miyagishima S."/>
            <person name="Kawachi M."/>
            <person name="Toyoda A."/>
            <person name="Nozaki H."/>
        </authorList>
    </citation>
    <scope>NUCLEOTIDE SEQUENCE [LARGE SCALE GENOMIC DNA]</scope>
    <source>
        <strain evidence="3 4">NIES-4017</strain>
    </source>
</reference>
<dbReference type="GO" id="GO:0016747">
    <property type="term" value="F:acyltransferase activity, transferring groups other than amino-acyl groups"/>
    <property type="evidence" value="ECO:0007669"/>
    <property type="project" value="InterPro"/>
</dbReference>
<evidence type="ECO:0000259" key="2">
    <source>
        <dbReference type="PROSITE" id="PS51186"/>
    </source>
</evidence>
<feature type="region of interest" description="Disordered" evidence="1">
    <location>
        <begin position="97"/>
        <end position="122"/>
    </location>
</feature>
<dbReference type="InterPro" id="IPR000182">
    <property type="entry name" value="GNAT_dom"/>
</dbReference>
<proteinExistence type="predicted"/>
<feature type="non-terminal residue" evidence="3">
    <location>
        <position position="194"/>
    </location>
</feature>
<dbReference type="Gene3D" id="3.40.630.30">
    <property type="match status" value="1"/>
</dbReference>
<name>A0AAD3HSE3_9CHLO</name>
<organism evidence="3 4">
    <name type="scientific">Astrephomene gubernaculifera</name>
    <dbReference type="NCBI Taxonomy" id="47775"/>
    <lineage>
        <taxon>Eukaryota</taxon>
        <taxon>Viridiplantae</taxon>
        <taxon>Chlorophyta</taxon>
        <taxon>core chlorophytes</taxon>
        <taxon>Chlorophyceae</taxon>
        <taxon>CS clade</taxon>
        <taxon>Chlamydomonadales</taxon>
        <taxon>Astrephomenaceae</taxon>
        <taxon>Astrephomene</taxon>
    </lineage>
</organism>
<dbReference type="CDD" id="cd04301">
    <property type="entry name" value="NAT_SF"/>
    <property type="match status" value="1"/>
</dbReference>
<sequence length="194" mass="21084">REGWRAAEVLEARREEWYQSYGPFLYISVLAVHPDYQGRGLGSQLLAHLCRTADAAGLSAYLESTSEGGNRLYGRYGFELRETWRPRPGAPVTHILVRPPKPATAPPRPPNPPTTIHPRPTRPCNASSCAVAAATAAIADAVGLIRRTHGRRMGRCALVDCAGRSAVYWLVCRRVEAGDPVVAPPSLLHCEPAA</sequence>
<dbReference type="InterPro" id="IPR052523">
    <property type="entry name" value="Trichothecene_AcTrans"/>
</dbReference>